<evidence type="ECO:0000313" key="2">
    <source>
        <dbReference type="Proteomes" id="UP000824533"/>
    </source>
</evidence>
<reference evidence="1 2" key="1">
    <citation type="journal article" date="2021" name="Front. Genet.">
        <title>Chromosome-Level Genome Assembly Reveals Significant Gene Expansion in the Toll and IMD Signaling Pathways of Dendrolimus kikuchii.</title>
        <authorList>
            <person name="Zhou J."/>
            <person name="Wu P."/>
            <person name="Xiong Z."/>
            <person name="Liu N."/>
            <person name="Zhao N."/>
            <person name="Ji M."/>
            <person name="Qiu Y."/>
            <person name="Yang B."/>
        </authorList>
    </citation>
    <scope>NUCLEOTIDE SEQUENCE [LARGE SCALE GENOMIC DNA]</scope>
    <source>
        <strain evidence="1">Ann1</strain>
    </source>
</reference>
<accession>A0ACC1CNL4</accession>
<comment type="caution">
    <text evidence="1">The sequence shown here is derived from an EMBL/GenBank/DDBJ whole genome shotgun (WGS) entry which is preliminary data.</text>
</comment>
<proteinExistence type="predicted"/>
<name>A0ACC1CNL4_9NEOP</name>
<keyword evidence="2" id="KW-1185">Reference proteome</keyword>
<dbReference type="EMBL" id="CM034406">
    <property type="protein sequence ID" value="KAJ0173193.1"/>
    <property type="molecule type" value="Genomic_DNA"/>
</dbReference>
<sequence length="339" mass="38761">MCYNIIVLLFNLCYNLSVVLSNLNNNNEGIFQNLKSGFPASNRDRQLYDEFTTWNKGIVPYYVDTESYDSALAQRLRAVMTTIEVSSCVVFKRLSSVPTAYNGSWLHFTNPTRETDCVHESTIGESGEIIMVLGFHCMKKKDILHAVLHAIGFKDEVTHPQRDLYIKILWDNLQPKYRSLFRIQSQKELAEYDPLSVMHFHDRAYSTNGGATIAPLVPGLQIRPSNSLSLLDMMKLRLYYGHECKKRKVDDLLDTCKDVLHESVIGKKYDNSDDYDENDNLNSDKMILTDETENGKDKKGPNSEGNIVNDHGLDERNDYQVEEIPTDNDKGLNNNNNTK</sequence>
<protein>
    <submittedName>
        <fullName evidence="1">Uncharacterized protein</fullName>
    </submittedName>
</protein>
<gene>
    <name evidence="1" type="ORF">K1T71_011369</name>
</gene>
<organism evidence="1 2">
    <name type="scientific">Dendrolimus kikuchii</name>
    <dbReference type="NCBI Taxonomy" id="765133"/>
    <lineage>
        <taxon>Eukaryota</taxon>
        <taxon>Metazoa</taxon>
        <taxon>Ecdysozoa</taxon>
        <taxon>Arthropoda</taxon>
        <taxon>Hexapoda</taxon>
        <taxon>Insecta</taxon>
        <taxon>Pterygota</taxon>
        <taxon>Neoptera</taxon>
        <taxon>Endopterygota</taxon>
        <taxon>Lepidoptera</taxon>
        <taxon>Glossata</taxon>
        <taxon>Ditrysia</taxon>
        <taxon>Bombycoidea</taxon>
        <taxon>Lasiocampidae</taxon>
        <taxon>Dendrolimus</taxon>
    </lineage>
</organism>
<dbReference type="Proteomes" id="UP000824533">
    <property type="component" value="Linkage Group LG20"/>
</dbReference>
<evidence type="ECO:0000313" key="1">
    <source>
        <dbReference type="EMBL" id="KAJ0173193.1"/>
    </source>
</evidence>